<feature type="compositionally biased region" description="Low complexity" evidence="1">
    <location>
        <begin position="7"/>
        <end position="26"/>
    </location>
</feature>
<feature type="compositionally biased region" description="Polar residues" evidence="1">
    <location>
        <begin position="54"/>
        <end position="69"/>
    </location>
</feature>
<proteinExistence type="predicted"/>
<dbReference type="InterPro" id="IPR036691">
    <property type="entry name" value="Endo/exonu/phosph_ase_sf"/>
</dbReference>
<comment type="caution">
    <text evidence="2">The sequence shown here is derived from an EMBL/GenBank/DDBJ whole genome shotgun (WGS) entry which is preliminary data.</text>
</comment>
<accession>A0A835IPF3</accession>
<feature type="region of interest" description="Disordered" evidence="1">
    <location>
        <begin position="44"/>
        <end position="69"/>
    </location>
</feature>
<dbReference type="SUPFAM" id="SSF56219">
    <property type="entry name" value="DNase I-like"/>
    <property type="match status" value="1"/>
</dbReference>
<evidence type="ECO:0000313" key="3">
    <source>
        <dbReference type="Proteomes" id="UP000631114"/>
    </source>
</evidence>
<evidence type="ECO:0008006" key="4">
    <source>
        <dbReference type="Google" id="ProtNLM"/>
    </source>
</evidence>
<dbReference type="PANTHER" id="PTHR35218">
    <property type="entry name" value="RNASE H DOMAIN-CONTAINING PROTEIN"/>
    <property type="match status" value="1"/>
</dbReference>
<name>A0A835IPF3_9MAGN</name>
<organism evidence="2 3">
    <name type="scientific">Coptis chinensis</name>
    <dbReference type="NCBI Taxonomy" id="261450"/>
    <lineage>
        <taxon>Eukaryota</taxon>
        <taxon>Viridiplantae</taxon>
        <taxon>Streptophyta</taxon>
        <taxon>Embryophyta</taxon>
        <taxon>Tracheophyta</taxon>
        <taxon>Spermatophyta</taxon>
        <taxon>Magnoliopsida</taxon>
        <taxon>Ranunculales</taxon>
        <taxon>Ranunculaceae</taxon>
        <taxon>Coptidoideae</taxon>
        <taxon>Coptis</taxon>
    </lineage>
</organism>
<feature type="region of interest" description="Disordered" evidence="1">
    <location>
        <begin position="1"/>
        <end position="27"/>
    </location>
</feature>
<dbReference type="OrthoDB" id="1932741at2759"/>
<gene>
    <name evidence="2" type="ORF">IFM89_006475</name>
</gene>
<keyword evidence="3" id="KW-1185">Reference proteome</keyword>
<sequence>MSATNGVVVTRDSSSSTRMSARSPTSLVGAVVSRESPSTVMAIVGSPFSPPLSRPSQSLTRYSKDSASSLGPLLATPNIPRLLRTADGSSLNNLTGNSFTMRNSALVMEEDGIDDDISETHEEPFDDHIVDSPQVTRLSMPSQVVTRAQLQQQHLQNSRKRGRGRAKGLVAGRIWFSWDPSVLGFQKILESDQFIHAQVTILASAKMFHFTVVYTSNKRAERLILWEDLISLKASFSGPWCVVGDFNNALYSHERIGTVLVHPRETTPFANCLNTIGLYEHKSREGSLLGLTMVLVLCGDGLR</sequence>
<protein>
    <recommendedName>
        <fullName evidence="4">Endonuclease/exonuclease/phosphatase domain-containing protein</fullName>
    </recommendedName>
</protein>
<dbReference type="AlphaFoldDB" id="A0A835IPF3"/>
<reference evidence="2 3" key="1">
    <citation type="submission" date="2020-10" db="EMBL/GenBank/DDBJ databases">
        <title>The Coptis chinensis genome and diversification of protoberbering-type alkaloids.</title>
        <authorList>
            <person name="Wang B."/>
            <person name="Shu S."/>
            <person name="Song C."/>
            <person name="Liu Y."/>
        </authorList>
    </citation>
    <scope>NUCLEOTIDE SEQUENCE [LARGE SCALE GENOMIC DNA]</scope>
    <source>
        <strain evidence="2">HL-2020</strain>
        <tissue evidence="2">Leaf</tissue>
    </source>
</reference>
<dbReference type="Proteomes" id="UP000631114">
    <property type="component" value="Unassembled WGS sequence"/>
</dbReference>
<evidence type="ECO:0000256" key="1">
    <source>
        <dbReference type="SAM" id="MobiDB-lite"/>
    </source>
</evidence>
<dbReference type="Gene3D" id="3.60.10.10">
    <property type="entry name" value="Endonuclease/exonuclease/phosphatase"/>
    <property type="match status" value="1"/>
</dbReference>
<dbReference type="EMBL" id="JADFTS010000002">
    <property type="protein sequence ID" value="KAF9619288.1"/>
    <property type="molecule type" value="Genomic_DNA"/>
</dbReference>
<dbReference type="PANTHER" id="PTHR35218:SF9">
    <property type="entry name" value="ENDONUCLEASE_EXONUCLEASE_PHOSPHATASE DOMAIN-CONTAINING PROTEIN"/>
    <property type="match status" value="1"/>
</dbReference>
<evidence type="ECO:0000313" key="2">
    <source>
        <dbReference type="EMBL" id="KAF9619288.1"/>
    </source>
</evidence>